<dbReference type="Proteomes" id="UP000199321">
    <property type="component" value="Unassembled WGS sequence"/>
</dbReference>
<evidence type="ECO:0000313" key="2">
    <source>
        <dbReference type="EMBL" id="SDE36122.1"/>
    </source>
</evidence>
<evidence type="ECO:0008006" key="4">
    <source>
        <dbReference type="Google" id="ProtNLM"/>
    </source>
</evidence>
<dbReference type="STRING" id="227084.SAMN05421855_101266"/>
<evidence type="ECO:0000313" key="3">
    <source>
        <dbReference type="Proteomes" id="UP000199321"/>
    </source>
</evidence>
<sequence length="50" mass="5150">MKKLALILFTVSLNLGLFSCSPQAISEDTNAPQACCGEDGHIPPPPPIGG</sequence>
<dbReference type="AlphaFoldDB" id="A0A1G7C9R0"/>
<gene>
    <name evidence="2" type="ORF">SAMN05421855_101266</name>
</gene>
<dbReference type="EMBL" id="FNBA01000001">
    <property type="protein sequence ID" value="SDE36122.1"/>
    <property type="molecule type" value="Genomic_DNA"/>
</dbReference>
<feature type="chain" id="PRO_5011620473" description="Lipoprotein" evidence="1">
    <location>
        <begin position="27"/>
        <end position="50"/>
    </location>
</feature>
<feature type="signal peptide" evidence="1">
    <location>
        <begin position="1"/>
        <end position="26"/>
    </location>
</feature>
<keyword evidence="1" id="KW-0732">Signal</keyword>
<proteinExistence type="predicted"/>
<organism evidence="2 3">
    <name type="scientific">Ulvibacter litoralis</name>
    <dbReference type="NCBI Taxonomy" id="227084"/>
    <lineage>
        <taxon>Bacteria</taxon>
        <taxon>Pseudomonadati</taxon>
        <taxon>Bacteroidota</taxon>
        <taxon>Flavobacteriia</taxon>
        <taxon>Flavobacteriales</taxon>
        <taxon>Flavobacteriaceae</taxon>
        <taxon>Ulvibacter</taxon>
    </lineage>
</organism>
<evidence type="ECO:0000256" key="1">
    <source>
        <dbReference type="SAM" id="SignalP"/>
    </source>
</evidence>
<protein>
    <recommendedName>
        <fullName evidence="4">Lipoprotein</fullName>
    </recommendedName>
</protein>
<dbReference type="RefSeq" id="WP_175445394.1">
    <property type="nucleotide sequence ID" value="NZ_BMWO01000001.1"/>
</dbReference>
<reference evidence="2 3" key="1">
    <citation type="submission" date="2016-10" db="EMBL/GenBank/DDBJ databases">
        <authorList>
            <person name="de Groot N.N."/>
        </authorList>
    </citation>
    <scope>NUCLEOTIDE SEQUENCE [LARGE SCALE GENOMIC DNA]</scope>
    <source>
        <strain evidence="2 3">DSM 16195</strain>
    </source>
</reference>
<dbReference type="PROSITE" id="PS51257">
    <property type="entry name" value="PROKAR_LIPOPROTEIN"/>
    <property type="match status" value="1"/>
</dbReference>
<name>A0A1G7C9R0_9FLAO</name>
<accession>A0A1G7C9R0</accession>
<keyword evidence="3" id="KW-1185">Reference proteome</keyword>